<evidence type="ECO:0000313" key="3">
    <source>
        <dbReference type="EMBL" id="KMZ79550.1"/>
    </source>
</evidence>
<dbReference type="InterPro" id="IPR007194">
    <property type="entry name" value="TRAPP_component"/>
</dbReference>
<dbReference type="InterPro" id="IPR024096">
    <property type="entry name" value="NO_sig/Golgi_transp_ligand-bd"/>
</dbReference>
<feature type="region of interest" description="Disordered" evidence="2">
    <location>
        <begin position="101"/>
        <end position="129"/>
    </location>
</feature>
<dbReference type="GO" id="GO:0005802">
    <property type="term" value="C:trans-Golgi network"/>
    <property type="evidence" value="ECO:0007669"/>
    <property type="project" value="TreeGrafter"/>
</dbReference>
<dbReference type="OrthoDB" id="941624at2759"/>
<comment type="similarity">
    <text evidence="1">Belongs to the TRAPP small subunits family. BET3 subfamily.</text>
</comment>
<feature type="compositionally biased region" description="Basic and acidic residues" evidence="2">
    <location>
        <begin position="112"/>
        <end position="129"/>
    </location>
</feature>
<evidence type="ECO:0000313" key="4">
    <source>
        <dbReference type="Proteomes" id="UP000053562"/>
    </source>
</evidence>
<dbReference type="EMBL" id="KQ234320">
    <property type="protein sequence ID" value="KMZ79550.1"/>
    <property type="molecule type" value="Genomic_DNA"/>
</dbReference>
<protein>
    <submittedName>
        <fullName evidence="3">Transporter particle (TRAPP) component, Bet3</fullName>
    </submittedName>
</protein>
<dbReference type="CDD" id="cd14944">
    <property type="entry name" value="TRAPPC6A_Trs33"/>
    <property type="match status" value="1"/>
</dbReference>
<dbReference type="GO" id="GO:0005801">
    <property type="term" value="C:cis-Golgi network"/>
    <property type="evidence" value="ECO:0007669"/>
    <property type="project" value="TreeGrafter"/>
</dbReference>
<proteinExistence type="inferred from homology"/>
<dbReference type="Gene3D" id="3.30.1380.20">
    <property type="entry name" value="Trafficking protein particle complex subunit 3"/>
    <property type="match status" value="1"/>
</dbReference>
<dbReference type="Proteomes" id="UP000053562">
    <property type="component" value="Unassembled WGS sequence"/>
</dbReference>
<evidence type="ECO:0000256" key="1">
    <source>
        <dbReference type="ARBA" id="ARBA00006218"/>
    </source>
</evidence>
<dbReference type="PANTHER" id="PTHR12817">
    <property type="entry name" value="TRAFFICKING PROTEIN PARTICLE COMPLEX SUBUNIT 6B"/>
    <property type="match status" value="1"/>
</dbReference>
<dbReference type="InterPro" id="IPR037992">
    <property type="entry name" value="TRAPPC6/Trs33"/>
</dbReference>
<dbReference type="Pfam" id="PF04051">
    <property type="entry name" value="TRAPP"/>
    <property type="match status" value="1"/>
</dbReference>
<evidence type="ECO:0000256" key="2">
    <source>
        <dbReference type="SAM" id="MobiDB-lite"/>
    </source>
</evidence>
<dbReference type="PANTHER" id="PTHR12817:SF0">
    <property type="entry name" value="GEO08327P1"/>
    <property type="match status" value="1"/>
</dbReference>
<dbReference type="GO" id="GO:0030008">
    <property type="term" value="C:TRAPP complex"/>
    <property type="evidence" value="ECO:0007669"/>
    <property type="project" value="TreeGrafter"/>
</dbReference>
<organism evidence="3 4">
    <name type="scientific">Plasmodium vivax India VII</name>
    <dbReference type="NCBI Taxonomy" id="1077284"/>
    <lineage>
        <taxon>Eukaryota</taxon>
        <taxon>Sar</taxon>
        <taxon>Alveolata</taxon>
        <taxon>Apicomplexa</taxon>
        <taxon>Aconoidasida</taxon>
        <taxon>Haemosporida</taxon>
        <taxon>Plasmodiidae</taxon>
        <taxon>Plasmodium</taxon>
        <taxon>Plasmodium (Plasmodium)</taxon>
    </lineage>
</organism>
<dbReference type="SUPFAM" id="SSF111126">
    <property type="entry name" value="Ligand-binding domain in the NO signalling and Golgi transport"/>
    <property type="match status" value="1"/>
</dbReference>
<dbReference type="AlphaFoldDB" id="A0A0J9S9A5"/>
<dbReference type="GO" id="GO:0006888">
    <property type="term" value="P:endoplasmic reticulum to Golgi vesicle-mediated transport"/>
    <property type="evidence" value="ECO:0007669"/>
    <property type="project" value="TreeGrafter"/>
</dbReference>
<gene>
    <name evidence="3" type="ORF">PVIIG_06427</name>
</gene>
<accession>A0A0J9S9A5</accession>
<reference evidence="3 4" key="1">
    <citation type="submission" date="2011-08" db="EMBL/GenBank/DDBJ databases">
        <title>The Genome Sequence of Plasmodium vivax India VII.</title>
        <authorList>
            <consortium name="The Broad Institute Genome Sequencing Platform"/>
            <consortium name="The Broad Institute Genome Sequencing Center for Infectious Disease"/>
            <person name="Neafsey D."/>
            <person name="Carlton J."/>
            <person name="Barnwell J."/>
            <person name="Collins W."/>
            <person name="Escalante A."/>
            <person name="Mullikin J."/>
            <person name="Saul A."/>
            <person name="Guigo R."/>
            <person name="Camara F."/>
            <person name="Young S.K."/>
            <person name="Zeng Q."/>
            <person name="Gargeya S."/>
            <person name="Fitzgerald M."/>
            <person name="Haas B."/>
            <person name="Abouelleil A."/>
            <person name="Alvarado L."/>
            <person name="Arachchi H.M."/>
            <person name="Berlin A."/>
            <person name="Brown A."/>
            <person name="Chapman S.B."/>
            <person name="Chen Z."/>
            <person name="Dunbar C."/>
            <person name="Freedman E."/>
            <person name="Gearin G."/>
            <person name="Gellesch M."/>
            <person name="Goldberg J."/>
            <person name="Griggs A."/>
            <person name="Gujja S."/>
            <person name="Heiman D."/>
            <person name="Howarth C."/>
            <person name="Larson L."/>
            <person name="Lui A."/>
            <person name="MacDonald P.J.P."/>
            <person name="Montmayeur A."/>
            <person name="Murphy C."/>
            <person name="Neiman D."/>
            <person name="Pearson M."/>
            <person name="Priest M."/>
            <person name="Roberts A."/>
            <person name="Saif S."/>
            <person name="Shea T."/>
            <person name="Shenoy N."/>
            <person name="Sisk P."/>
            <person name="Stolte C."/>
            <person name="Sykes S."/>
            <person name="Wortman J."/>
            <person name="Nusbaum C."/>
            <person name="Birren B."/>
        </authorList>
    </citation>
    <scope>NUCLEOTIDE SEQUENCE [LARGE SCALE GENOMIC DNA]</scope>
    <source>
        <strain evidence="3 4">India VII</strain>
    </source>
</reference>
<name>A0A0J9S9A5_PLAVI</name>
<sequence length="274" mass="29469">MSEGMLSKSTLLLLIYEIVKVNDEILQNSEIALGSEFELSSDASDGEDVGGGATEKRLPHGEEQLLGEAVGIPTRQEGAISGGVSNGALLDDANGNLLGDCAAPPSALEPKGAGKDSSTHPPRSAKEKQLANVLSGKLKGMGKHIGRKLIERVLIYKNDFSDPKDIAKLIGKDVWAVLFNKSADKIQAYKKGVYVLTDSNMGSYLSHLLLDNETKQKSNFTHHVLVLIVGIIKGILARFRMKGSVTYTLDYPTCRALEGERESPRRLAVRGALA</sequence>